<feature type="domain" description="Doubled CXXCH motif" evidence="4">
    <location>
        <begin position="190"/>
        <end position="230"/>
    </location>
</feature>
<reference evidence="5 6" key="1">
    <citation type="submission" date="2018-04" db="EMBL/GenBank/DDBJ databases">
        <title>Polynucleobacter sp. UH21B genome.</title>
        <authorList>
            <person name="Hahn M.W."/>
        </authorList>
    </citation>
    <scope>NUCLEOTIDE SEQUENCE [LARGE SCALE GENOMIC DNA]</scope>
    <source>
        <strain evidence="5 6">MWH-UH21B</strain>
    </source>
</reference>
<keyword evidence="1 3" id="KW-0732">Signal</keyword>
<dbReference type="Gene3D" id="1.10.1130.10">
    <property type="entry name" value="Flavocytochrome C3, Chain A"/>
    <property type="match status" value="1"/>
</dbReference>
<dbReference type="Proteomes" id="UP000503312">
    <property type="component" value="Chromosome"/>
</dbReference>
<protein>
    <submittedName>
        <fullName evidence="5">Cytochrome C</fullName>
    </submittedName>
</protein>
<evidence type="ECO:0000259" key="4">
    <source>
        <dbReference type="Pfam" id="PF09699"/>
    </source>
</evidence>
<feature type="domain" description="Doubled CXXCH motif" evidence="4">
    <location>
        <begin position="237"/>
        <end position="273"/>
    </location>
</feature>
<dbReference type="NCBIfam" id="TIGR01905">
    <property type="entry name" value="paired_CXXCH_1"/>
    <property type="match status" value="2"/>
</dbReference>
<feature type="compositionally biased region" description="Basic and acidic residues" evidence="2">
    <location>
        <begin position="87"/>
        <end position="103"/>
    </location>
</feature>
<evidence type="ECO:0000256" key="3">
    <source>
        <dbReference type="SAM" id="SignalP"/>
    </source>
</evidence>
<dbReference type="PANTHER" id="PTHR35038">
    <property type="entry name" value="DISSIMILATORY SULFITE REDUCTASE SIRA"/>
    <property type="match status" value="1"/>
</dbReference>
<dbReference type="InterPro" id="IPR010177">
    <property type="entry name" value="Paired_CXXCH_1"/>
</dbReference>
<sequence length="323" mass="35213">MKIFKKLLVISAVLGAIGVAPFAFAQNNLPDLTPTKADVAKAAFKEDAKCTKCHDESENAPILSIYQTKHGVKGDSRTPSCTSCHGQSDKHLAGDKDGKGRPSPDFVFKKGVYDKSPSQERMGQCQNCHKGEKRTNWNGSQHQVNDVACNDCHVVHNPVDKVRVKKTQTQVCYTCHKEQRADSYKTSTHPIEVGKVVCSDCHNPHGSAGPQLLKKNTLNETCFLCHAEKRGPVLFEHQPVVENCANCHTPHGSNITPLLKDRPPFLCDDCHDKPHDSGKLPGPNVAGKPFTTSPSSSLMGRACMNCHTMVHGSNSPAGGYLQR</sequence>
<accession>A0A6M9Q3B3</accession>
<feature type="domain" description="Doubled CXXCH motif" evidence="4">
    <location>
        <begin position="144"/>
        <end position="180"/>
    </location>
</feature>
<evidence type="ECO:0000313" key="6">
    <source>
        <dbReference type="Proteomes" id="UP000503312"/>
    </source>
</evidence>
<dbReference type="RefSeq" id="WP_173956221.1">
    <property type="nucleotide sequence ID" value="NZ_CP028942.1"/>
</dbReference>
<dbReference type="InterPro" id="IPR020015">
    <property type="entry name" value="Decahaem_cyt-c_DmsE"/>
</dbReference>
<evidence type="ECO:0000313" key="5">
    <source>
        <dbReference type="EMBL" id="QKM65735.1"/>
    </source>
</evidence>
<dbReference type="InterPro" id="IPR036280">
    <property type="entry name" value="Multihaem_cyt_sf"/>
</dbReference>
<dbReference type="Gene3D" id="3.90.10.10">
    <property type="entry name" value="Cytochrome C3"/>
    <property type="match status" value="2"/>
</dbReference>
<organism evidence="5 6">
    <name type="scientific">Polynucleobacter tropicus</name>
    <dbReference type="NCBI Taxonomy" id="1743174"/>
    <lineage>
        <taxon>Bacteria</taxon>
        <taxon>Pseudomonadati</taxon>
        <taxon>Pseudomonadota</taxon>
        <taxon>Betaproteobacteria</taxon>
        <taxon>Burkholderiales</taxon>
        <taxon>Burkholderiaceae</taxon>
        <taxon>Polynucleobacter</taxon>
    </lineage>
</organism>
<gene>
    <name evidence="5" type="ORF">DCO17_08010</name>
</gene>
<dbReference type="GO" id="GO:0016491">
    <property type="term" value="F:oxidoreductase activity"/>
    <property type="evidence" value="ECO:0007669"/>
    <property type="project" value="TreeGrafter"/>
</dbReference>
<dbReference type="Pfam" id="PF09699">
    <property type="entry name" value="Paired_CXXCH_1"/>
    <property type="match status" value="3"/>
</dbReference>
<dbReference type="EMBL" id="CP028942">
    <property type="protein sequence ID" value="QKM65735.1"/>
    <property type="molecule type" value="Genomic_DNA"/>
</dbReference>
<feature type="chain" id="PRO_5026965569" evidence="3">
    <location>
        <begin position="26"/>
        <end position="323"/>
    </location>
</feature>
<dbReference type="KEGG" id="ptrp:DCO17_08010"/>
<evidence type="ECO:0000256" key="2">
    <source>
        <dbReference type="SAM" id="MobiDB-lite"/>
    </source>
</evidence>
<evidence type="ECO:0000256" key="1">
    <source>
        <dbReference type="ARBA" id="ARBA00022729"/>
    </source>
</evidence>
<name>A0A6M9Q3B3_9BURK</name>
<dbReference type="SUPFAM" id="SSF48695">
    <property type="entry name" value="Multiheme cytochromes"/>
    <property type="match status" value="1"/>
</dbReference>
<proteinExistence type="predicted"/>
<feature type="region of interest" description="Disordered" evidence="2">
    <location>
        <begin position="71"/>
        <end position="103"/>
    </location>
</feature>
<dbReference type="AlphaFoldDB" id="A0A6M9Q3B3"/>
<dbReference type="InterPro" id="IPR051829">
    <property type="entry name" value="Multiheme_Cytochr_ET"/>
</dbReference>
<dbReference type="NCBIfam" id="TIGR03508">
    <property type="entry name" value="decahem_SO"/>
    <property type="match status" value="1"/>
</dbReference>
<keyword evidence="6" id="KW-1185">Reference proteome</keyword>
<feature type="signal peptide" evidence="3">
    <location>
        <begin position="1"/>
        <end position="25"/>
    </location>
</feature>
<feature type="compositionally biased region" description="Polar residues" evidence="2">
    <location>
        <begin position="77"/>
        <end position="86"/>
    </location>
</feature>
<dbReference type="PANTHER" id="PTHR35038:SF6">
    <property type="entry name" value="SURFACE LOCALIZED DECAHEME CYTOCHROME C LIPOPROTEIN"/>
    <property type="match status" value="1"/>
</dbReference>